<evidence type="ECO:0000256" key="1">
    <source>
        <dbReference type="SAM" id="Phobius"/>
    </source>
</evidence>
<organism evidence="2 3">
    <name type="scientific">Marivibrio halodurans</name>
    <dbReference type="NCBI Taxonomy" id="2039722"/>
    <lineage>
        <taxon>Bacteria</taxon>
        <taxon>Pseudomonadati</taxon>
        <taxon>Pseudomonadota</taxon>
        <taxon>Alphaproteobacteria</taxon>
        <taxon>Rhodospirillales</taxon>
        <taxon>Rhodospirillaceae</taxon>
        <taxon>Marivibrio</taxon>
    </lineage>
</organism>
<protein>
    <recommendedName>
        <fullName evidence="4">Cytochrome oxidase subunit III</fullName>
    </recommendedName>
</protein>
<gene>
    <name evidence="2" type="ORF">KAJ83_02295</name>
</gene>
<keyword evidence="3" id="KW-1185">Reference proteome</keyword>
<dbReference type="EMBL" id="JAGMWN010000001">
    <property type="protein sequence ID" value="MBP5855822.1"/>
    <property type="molecule type" value="Genomic_DNA"/>
</dbReference>
<feature type="transmembrane region" description="Helical" evidence="1">
    <location>
        <begin position="7"/>
        <end position="28"/>
    </location>
</feature>
<comment type="caution">
    <text evidence="2">The sequence shown here is derived from an EMBL/GenBank/DDBJ whole genome shotgun (WGS) entry which is preliminary data.</text>
</comment>
<evidence type="ECO:0000313" key="2">
    <source>
        <dbReference type="EMBL" id="MBP5855822.1"/>
    </source>
</evidence>
<reference evidence="2" key="1">
    <citation type="submission" date="2021-04" db="EMBL/GenBank/DDBJ databases">
        <authorList>
            <person name="Zhang D.-C."/>
        </authorList>
    </citation>
    <scope>NUCLEOTIDE SEQUENCE</scope>
    <source>
        <strain evidence="2">CGMCC 1.15697</strain>
    </source>
</reference>
<sequence length="58" mass="6313">MVRKARSWAVAGWLVFIASSIGFIVSAWKAGDLWALGGAVLFFLACIVFLVPILGRME</sequence>
<keyword evidence="1" id="KW-0812">Transmembrane</keyword>
<keyword evidence="1" id="KW-0472">Membrane</keyword>
<accession>A0A8J7V1H1</accession>
<keyword evidence="1" id="KW-1133">Transmembrane helix</keyword>
<dbReference type="AlphaFoldDB" id="A0A8J7V1H1"/>
<name>A0A8J7V1H1_9PROT</name>
<proteinExistence type="predicted"/>
<feature type="transmembrane region" description="Helical" evidence="1">
    <location>
        <begin position="34"/>
        <end position="55"/>
    </location>
</feature>
<dbReference type="Proteomes" id="UP000672602">
    <property type="component" value="Unassembled WGS sequence"/>
</dbReference>
<evidence type="ECO:0008006" key="4">
    <source>
        <dbReference type="Google" id="ProtNLM"/>
    </source>
</evidence>
<evidence type="ECO:0000313" key="3">
    <source>
        <dbReference type="Proteomes" id="UP000672602"/>
    </source>
</evidence>
<dbReference type="RefSeq" id="WP_210680393.1">
    <property type="nucleotide sequence ID" value="NZ_JAGMWN010000001.1"/>
</dbReference>